<dbReference type="Pfam" id="PF05159">
    <property type="entry name" value="Capsule_synth"/>
    <property type="match status" value="2"/>
</dbReference>
<keyword evidence="2" id="KW-1185">Reference proteome</keyword>
<name>A0A4R2BUK0_SHIGR</name>
<dbReference type="RefSeq" id="WP_133037140.1">
    <property type="nucleotide sequence ID" value="NZ_BAABEI010000016.1"/>
</dbReference>
<reference evidence="1 2" key="1">
    <citation type="submission" date="2019-03" db="EMBL/GenBank/DDBJ databases">
        <title>Genomic Encyclopedia of Type Strains, Phase IV (KMG-IV): sequencing the most valuable type-strain genomes for metagenomic binning, comparative biology and taxonomic classification.</title>
        <authorList>
            <person name="Goeker M."/>
        </authorList>
    </citation>
    <scope>NUCLEOTIDE SEQUENCE [LARGE SCALE GENOMIC DNA]</scope>
    <source>
        <strain evidence="1 2">DSM 18401</strain>
    </source>
</reference>
<dbReference type="Proteomes" id="UP000295351">
    <property type="component" value="Unassembled WGS sequence"/>
</dbReference>
<gene>
    <name evidence="1" type="ORF">EV665_1542</name>
</gene>
<dbReference type="GO" id="GO:0015774">
    <property type="term" value="P:polysaccharide transport"/>
    <property type="evidence" value="ECO:0007669"/>
    <property type="project" value="InterPro"/>
</dbReference>
<dbReference type="EMBL" id="SLVX01000054">
    <property type="protein sequence ID" value="TCN31528.1"/>
    <property type="molecule type" value="Genomic_DNA"/>
</dbReference>
<dbReference type="InterPro" id="IPR007833">
    <property type="entry name" value="Capsule_polysaccharide_synth"/>
</dbReference>
<comment type="caution">
    <text evidence="1">The sequence shown here is derived from an EMBL/GenBank/DDBJ whole genome shotgun (WGS) entry which is preliminary data.</text>
</comment>
<dbReference type="GO" id="GO:0000271">
    <property type="term" value="P:polysaccharide biosynthetic process"/>
    <property type="evidence" value="ECO:0007669"/>
    <property type="project" value="InterPro"/>
</dbReference>
<evidence type="ECO:0000313" key="1">
    <source>
        <dbReference type="EMBL" id="TCN31528.1"/>
    </source>
</evidence>
<dbReference type="CDD" id="cd16439">
    <property type="entry name" value="beta_Kdo_transferase_KpsC_2"/>
    <property type="match status" value="1"/>
</dbReference>
<accession>A0A4R2BUK0</accession>
<protein>
    <submittedName>
        <fullName evidence="1">Capsular polysaccharide biosynthesis protein</fullName>
    </submittedName>
</protein>
<sequence length="425" mass="48682">MTVDAERIPTFAFHINGWKRAVFKSFFPERRFTYLPLHVTDAVFAEKWMGRIAETPGAEIFIWSQNVPANLETFVREKGIPCYFIEDGFLRSNRPNAARTPPLSLALDSRRPYFDSRGPSDLEVLLETHDFSADPQLLERARAGIRLIVEGGLSKYNMASSLTLSGLLGPKTQPRVLVIGQVEDDASIQYGCDQAITNNDLVRIAAEENPGAEIIYKPHPDVLNGVREAQSNPADVEHLCRVLRENVPLAQSFETIDKAYAITSLGGFEALLRNIPLTVLGCPFYAGWGLTDDRQSNARRTRRRTVEEIFAAAYLLYPRYFEPKTGESYSFEQAVDWLKARLRDPERYKYEFDIDIPVVWQPWGPFGLLGWRHLLTYALAPVIRLFGNRKSAKRFRTNPIRYFREHRSSPLRFVGKVLYPFDWRS</sequence>
<dbReference type="AlphaFoldDB" id="A0A4R2BUK0"/>
<evidence type="ECO:0000313" key="2">
    <source>
        <dbReference type="Proteomes" id="UP000295351"/>
    </source>
</evidence>
<organism evidence="1 2">
    <name type="scientific">Shinella granuli</name>
    <dbReference type="NCBI Taxonomy" id="323621"/>
    <lineage>
        <taxon>Bacteria</taxon>
        <taxon>Pseudomonadati</taxon>
        <taxon>Pseudomonadota</taxon>
        <taxon>Alphaproteobacteria</taxon>
        <taxon>Hyphomicrobiales</taxon>
        <taxon>Rhizobiaceae</taxon>
        <taxon>Shinella</taxon>
    </lineage>
</organism>
<proteinExistence type="predicted"/>